<dbReference type="InterPro" id="IPR004344">
    <property type="entry name" value="TTL/TTLL_fam"/>
</dbReference>
<dbReference type="PROSITE" id="PS51221">
    <property type="entry name" value="TTL"/>
    <property type="match status" value="1"/>
</dbReference>
<sequence length="480" mass="52145">MEASRHQPLHLHPTTSFSVLHPGPPPPTAASAPPPGASPSIASSYSPPSPLPAPTFPNVFLDINEPYTLSLIQSIFLARQESGCPYSISLGPCAGSSPITPPAPCTFQLSEYERVAWAEVLAGELFTSNYCVRKGMSRKAQLALFVRRHVAKHPGSCLGKAVPHTIVVETWAAFEEDAQVTLGDGVKLGVEGMGLGLVDRLKECAAEVAQTMDLDQREDTTYILKPSTTNKGAGICLIYCLEQLLDKLAELPDIREWVVQEYVPRPLLLRKRKFHIRAYVLAVSAIQVYFYDEVLVLCAGTAYDPDATSLFGHITNTAYQAVDPGFVEEECVMLLGDVARILLEEGRAGSAEEAGAITAKILEDMQAVTGELWSAFKNEQSVYSPLPGCWEHSGLDFLVDEDYNVVLLETNPGPDFKQTGSRLNSVVRNMFEETIDLTLGGVPFDKERNGSAFTKVFDCKVRGGGGAGEIRMRLIGDDAP</sequence>
<dbReference type="Pfam" id="PF03133">
    <property type="entry name" value="TTL"/>
    <property type="match status" value="1"/>
</dbReference>
<evidence type="ECO:0000256" key="1">
    <source>
        <dbReference type="SAM" id="MobiDB-lite"/>
    </source>
</evidence>
<dbReference type="PANTHER" id="PTHR47551">
    <property type="entry name" value="TUBULIN--TYROSINE LIGASE PBY1-RELATED"/>
    <property type="match status" value="1"/>
</dbReference>
<accession>A0ABQ6MKW3</accession>
<comment type="caution">
    <text evidence="2">The sequence shown here is derived from an EMBL/GenBank/DDBJ whole genome shotgun (WGS) entry which is preliminary data.</text>
</comment>
<feature type="compositionally biased region" description="Pro residues" evidence="1">
    <location>
        <begin position="22"/>
        <end position="37"/>
    </location>
</feature>
<reference evidence="2 3" key="1">
    <citation type="journal article" date="2023" name="Commun. Biol.">
        <title>Genome analysis of Parmales, the sister group of diatoms, reveals the evolutionary specialization of diatoms from phago-mixotrophs to photoautotrophs.</title>
        <authorList>
            <person name="Ban H."/>
            <person name="Sato S."/>
            <person name="Yoshikawa S."/>
            <person name="Yamada K."/>
            <person name="Nakamura Y."/>
            <person name="Ichinomiya M."/>
            <person name="Sato N."/>
            <person name="Blanc-Mathieu R."/>
            <person name="Endo H."/>
            <person name="Kuwata A."/>
            <person name="Ogata H."/>
        </authorList>
    </citation>
    <scope>NUCLEOTIDE SEQUENCE [LARGE SCALE GENOMIC DNA]</scope>
</reference>
<evidence type="ECO:0000313" key="3">
    <source>
        <dbReference type="Proteomes" id="UP001165060"/>
    </source>
</evidence>
<evidence type="ECO:0000313" key="2">
    <source>
        <dbReference type="EMBL" id="GMI27715.1"/>
    </source>
</evidence>
<protein>
    <recommendedName>
        <fullName evidence="4">Tubulin-tyrosine ligase</fullName>
    </recommendedName>
</protein>
<dbReference type="Proteomes" id="UP001165060">
    <property type="component" value="Unassembled WGS sequence"/>
</dbReference>
<organism evidence="2 3">
    <name type="scientific">Tetraparma gracilis</name>
    <dbReference type="NCBI Taxonomy" id="2962635"/>
    <lineage>
        <taxon>Eukaryota</taxon>
        <taxon>Sar</taxon>
        <taxon>Stramenopiles</taxon>
        <taxon>Ochrophyta</taxon>
        <taxon>Bolidophyceae</taxon>
        <taxon>Parmales</taxon>
        <taxon>Triparmaceae</taxon>
        <taxon>Tetraparma</taxon>
    </lineage>
</organism>
<dbReference type="SUPFAM" id="SSF56059">
    <property type="entry name" value="Glutathione synthetase ATP-binding domain-like"/>
    <property type="match status" value="1"/>
</dbReference>
<dbReference type="EMBL" id="BRYB01000324">
    <property type="protein sequence ID" value="GMI27715.1"/>
    <property type="molecule type" value="Genomic_DNA"/>
</dbReference>
<proteinExistence type="predicted"/>
<dbReference type="InterPro" id="IPR027746">
    <property type="entry name" value="TTL"/>
</dbReference>
<feature type="region of interest" description="Disordered" evidence="1">
    <location>
        <begin position="1"/>
        <end position="46"/>
    </location>
</feature>
<name>A0ABQ6MKW3_9STRA</name>
<evidence type="ECO:0008006" key="4">
    <source>
        <dbReference type="Google" id="ProtNLM"/>
    </source>
</evidence>
<dbReference type="PANTHER" id="PTHR47551:SF1">
    <property type="entry name" value="TUBULIN--TYROSINE LIGASE PBY1-RELATED"/>
    <property type="match status" value="1"/>
</dbReference>
<dbReference type="Gene3D" id="3.30.470.20">
    <property type="entry name" value="ATP-grasp fold, B domain"/>
    <property type="match status" value="1"/>
</dbReference>
<keyword evidence="3" id="KW-1185">Reference proteome</keyword>
<gene>
    <name evidence="2" type="ORF">TeGR_g11567</name>
</gene>